<feature type="transmembrane region" description="Helical" evidence="6">
    <location>
        <begin position="229"/>
        <end position="248"/>
    </location>
</feature>
<evidence type="ECO:0000256" key="3">
    <source>
        <dbReference type="ARBA" id="ARBA00022989"/>
    </source>
</evidence>
<keyword evidence="3 6" id="KW-1133">Transmembrane helix</keyword>
<feature type="transmembrane region" description="Helical" evidence="6">
    <location>
        <begin position="408"/>
        <end position="433"/>
    </location>
</feature>
<dbReference type="OrthoDB" id="6360613at2759"/>
<feature type="transmembrane region" description="Helical" evidence="6">
    <location>
        <begin position="375"/>
        <end position="396"/>
    </location>
</feature>
<dbReference type="Gene3D" id="1.20.1250.20">
    <property type="entry name" value="MFS general substrate transporter like domains"/>
    <property type="match status" value="1"/>
</dbReference>
<comment type="caution">
    <text evidence="7">The sequence shown here is derived from an EMBL/GenBank/DDBJ whole genome shotgun (WGS) entry which is preliminary data.</text>
</comment>
<gene>
    <name evidence="7" type="ORF">C7M84_009885</name>
</gene>
<proteinExistence type="predicted"/>
<dbReference type="InterPro" id="IPR011701">
    <property type="entry name" value="MFS"/>
</dbReference>
<dbReference type="EMBL" id="QCYY01000225">
    <property type="protein sequence ID" value="ROT85631.1"/>
    <property type="molecule type" value="Genomic_DNA"/>
</dbReference>
<dbReference type="GO" id="GO:0022857">
    <property type="term" value="F:transmembrane transporter activity"/>
    <property type="evidence" value="ECO:0007669"/>
    <property type="project" value="InterPro"/>
</dbReference>
<sequence length="480" mass="52250">MKRSPLLNGRRLETHVTLKPAASNSWQDGHPHAVEPESRRESEGAEVTTKSYYTRFWILFIFSFLAWFEGAQWNTWGPISESVSVAFPGWGAETVAMMGNWGSIMFVVGIVPMCWFMEAKGVRAGLLACAGLIAAGTVMRIIPFATSSDVFFTVMSHLCAICVGLAATMAIAPTIAAVWFPPEERTTATAVSQVLNQLGNVGSYLEPLLVRSPRNGTTTEEIRSDIKRLLYIDAAIAVALLVAILVYFPKKPPLPPSVTSSVERYDFLTSIKKVFRNRDPLLVTISYGITVGIPLTWFSVLNFSLLELGIHQDDAMWVGLLAVVASGASGLLAGRATDLVYGHVKATLLALTEATLACFFWFFLLAWGAVAASRWQVYVSVVGGLALNFATAPLFMELAVEVSYPCPEVVVGGMLTGADNFVGLLFLLLFFIPNIGYEWVTYSLLATGALAIVPLLLVRENYARSSIDRADIHEASTTLT</sequence>
<dbReference type="Pfam" id="PF07690">
    <property type="entry name" value="MFS_1"/>
    <property type="match status" value="1"/>
</dbReference>
<feature type="transmembrane region" description="Helical" evidence="6">
    <location>
        <begin position="124"/>
        <end position="142"/>
    </location>
</feature>
<feature type="transmembrane region" description="Helical" evidence="6">
    <location>
        <begin position="346"/>
        <end position="369"/>
    </location>
</feature>
<reference evidence="7 8" key="2">
    <citation type="submission" date="2019-01" db="EMBL/GenBank/DDBJ databases">
        <title>The decoding of complex shrimp genome reveals the adaptation for benthos swimmer, frequently molting mechanism and breeding impact on genome.</title>
        <authorList>
            <person name="Sun Y."/>
            <person name="Gao Y."/>
            <person name="Yu Y."/>
        </authorList>
    </citation>
    <scope>NUCLEOTIDE SEQUENCE [LARGE SCALE GENOMIC DNA]</scope>
    <source>
        <tissue evidence="7">Muscle</tissue>
    </source>
</reference>
<evidence type="ECO:0000256" key="4">
    <source>
        <dbReference type="ARBA" id="ARBA00023136"/>
    </source>
</evidence>
<reference evidence="7 8" key="1">
    <citation type="submission" date="2018-04" db="EMBL/GenBank/DDBJ databases">
        <authorList>
            <person name="Zhang X."/>
            <person name="Yuan J."/>
            <person name="Li F."/>
            <person name="Xiang J."/>
        </authorList>
    </citation>
    <scope>NUCLEOTIDE SEQUENCE [LARGE SCALE GENOMIC DNA]</scope>
    <source>
        <tissue evidence="7">Muscle</tissue>
    </source>
</reference>
<protein>
    <recommendedName>
        <fullName evidence="9">Disrupted in renal carcinoma protein 2-like</fullName>
    </recommendedName>
</protein>
<name>A0A3R7MTL5_PENVA</name>
<feature type="compositionally biased region" description="Basic and acidic residues" evidence="5">
    <location>
        <begin position="29"/>
        <end position="42"/>
    </location>
</feature>
<keyword evidence="2 6" id="KW-0812">Transmembrane</keyword>
<feature type="transmembrane region" description="Helical" evidence="6">
    <location>
        <begin position="95"/>
        <end position="117"/>
    </location>
</feature>
<feature type="transmembrane region" description="Helical" evidence="6">
    <location>
        <begin position="439"/>
        <end position="458"/>
    </location>
</feature>
<dbReference type="PANTHER" id="PTHR10924:SF27">
    <property type="entry name" value="SOLUTE CARRIER FAMILY 49 MEMBER 4"/>
    <property type="match status" value="1"/>
</dbReference>
<evidence type="ECO:0000313" key="8">
    <source>
        <dbReference type="Proteomes" id="UP000283509"/>
    </source>
</evidence>
<evidence type="ECO:0008006" key="9">
    <source>
        <dbReference type="Google" id="ProtNLM"/>
    </source>
</evidence>
<feature type="transmembrane region" description="Helical" evidence="6">
    <location>
        <begin position="315"/>
        <end position="334"/>
    </location>
</feature>
<feature type="transmembrane region" description="Helical" evidence="6">
    <location>
        <begin position="154"/>
        <end position="180"/>
    </location>
</feature>
<evidence type="ECO:0000313" key="7">
    <source>
        <dbReference type="EMBL" id="ROT85631.1"/>
    </source>
</evidence>
<dbReference type="Proteomes" id="UP000283509">
    <property type="component" value="Unassembled WGS sequence"/>
</dbReference>
<organism evidence="7 8">
    <name type="scientific">Penaeus vannamei</name>
    <name type="common">Whiteleg shrimp</name>
    <name type="synonym">Litopenaeus vannamei</name>
    <dbReference type="NCBI Taxonomy" id="6689"/>
    <lineage>
        <taxon>Eukaryota</taxon>
        <taxon>Metazoa</taxon>
        <taxon>Ecdysozoa</taxon>
        <taxon>Arthropoda</taxon>
        <taxon>Crustacea</taxon>
        <taxon>Multicrustacea</taxon>
        <taxon>Malacostraca</taxon>
        <taxon>Eumalacostraca</taxon>
        <taxon>Eucarida</taxon>
        <taxon>Decapoda</taxon>
        <taxon>Dendrobranchiata</taxon>
        <taxon>Penaeoidea</taxon>
        <taxon>Penaeidae</taxon>
        <taxon>Penaeus</taxon>
    </lineage>
</organism>
<evidence type="ECO:0000256" key="2">
    <source>
        <dbReference type="ARBA" id="ARBA00022692"/>
    </source>
</evidence>
<feature type="region of interest" description="Disordered" evidence="5">
    <location>
        <begin position="22"/>
        <end position="42"/>
    </location>
</feature>
<accession>A0A3R7MTL5</accession>
<keyword evidence="4 6" id="KW-0472">Membrane</keyword>
<evidence type="ECO:0000256" key="5">
    <source>
        <dbReference type="SAM" id="MobiDB-lite"/>
    </source>
</evidence>
<comment type="subcellular location">
    <subcellularLocation>
        <location evidence="1">Membrane</location>
        <topology evidence="1">Multi-pass membrane protein</topology>
    </subcellularLocation>
</comment>
<dbReference type="AlphaFoldDB" id="A0A3R7MTL5"/>
<feature type="transmembrane region" description="Helical" evidence="6">
    <location>
        <begin position="56"/>
        <end position="75"/>
    </location>
</feature>
<dbReference type="SUPFAM" id="SSF103473">
    <property type="entry name" value="MFS general substrate transporter"/>
    <property type="match status" value="1"/>
</dbReference>
<dbReference type="InterPro" id="IPR049680">
    <property type="entry name" value="FLVCR1-2_SLC49-like"/>
</dbReference>
<dbReference type="GO" id="GO:0016020">
    <property type="term" value="C:membrane"/>
    <property type="evidence" value="ECO:0007669"/>
    <property type="project" value="UniProtKB-SubCell"/>
</dbReference>
<evidence type="ECO:0000256" key="1">
    <source>
        <dbReference type="ARBA" id="ARBA00004141"/>
    </source>
</evidence>
<evidence type="ECO:0000256" key="6">
    <source>
        <dbReference type="SAM" id="Phobius"/>
    </source>
</evidence>
<keyword evidence="8" id="KW-1185">Reference proteome</keyword>
<dbReference type="PANTHER" id="PTHR10924">
    <property type="entry name" value="MAJOR FACILITATOR SUPERFAMILY PROTEIN-RELATED"/>
    <property type="match status" value="1"/>
</dbReference>
<dbReference type="InterPro" id="IPR036259">
    <property type="entry name" value="MFS_trans_sf"/>
</dbReference>